<feature type="region of interest" description="Disordered" evidence="1">
    <location>
        <begin position="441"/>
        <end position="468"/>
    </location>
</feature>
<evidence type="ECO:0000256" key="1">
    <source>
        <dbReference type="SAM" id="MobiDB-lite"/>
    </source>
</evidence>
<organism evidence="2 3">
    <name type="scientific">Cudoniella acicularis</name>
    <dbReference type="NCBI Taxonomy" id="354080"/>
    <lineage>
        <taxon>Eukaryota</taxon>
        <taxon>Fungi</taxon>
        <taxon>Dikarya</taxon>
        <taxon>Ascomycota</taxon>
        <taxon>Pezizomycotina</taxon>
        <taxon>Leotiomycetes</taxon>
        <taxon>Helotiales</taxon>
        <taxon>Tricladiaceae</taxon>
        <taxon>Cudoniella</taxon>
    </lineage>
</organism>
<evidence type="ECO:0008006" key="4">
    <source>
        <dbReference type="Google" id="ProtNLM"/>
    </source>
</evidence>
<dbReference type="EMBL" id="JAAMPI010000655">
    <property type="protein sequence ID" value="KAF4629590.1"/>
    <property type="molecule type" value="Genomic_DNA"/>
</dbReference>
<evidence type="ECO:0000313" key="3">
    <source>
        <dbReference type="Proteomes" id="UP000566819"/>
    </source>
</evidence>
<accession>A0A8H4RIM3</accession>
<dbReference type="InterPro" id="IPR036047">
    <property type="entry name" value="F-box-like_dom_sf"/>
</dbReference>
<dbReference type="Proteomes" id="UP000566819">
    <property type="component" value="Unassembled WGS sequence"/>
</dbReference>
<dbReference type="Gene3D" id="3.80.10.10">
    <property type="entry name" value="Ribonuclease Inhibitor"/>
    <property type="match status" value="1"/>
</dbReference>
<sequence length="489" mass="56821">MSLPSYEEAVRGPSVISLVVPYLSPSSLFSCCRVSKFWYEELNPRLWSDPIKIMAQNKHPFGKTNSLLLYIISAKFLAGRITELMKKWIEIDQQRAAYTINAVTTLDFRPMVALKHLVQYKQQYSIYEGIITTSWVFNHAKRFPNLRFVNVTGLKTQWDLGPFWQGDDSIRPIQLLVLDLCDMRFINSSLVPRHEAFLGLFFLDISFTARTEDFTRCFSNAEFPNLRVLKLRGLGLTDNLLPLEVLETDFKLWSLDIRDNLLTDQTIERSWRDENLFENVPRYYRDAPNEETIRFDTIVPLRPDDEAGFTSYLRQHGHLAQHHRPVLDESDPLLRTTGLTHLYISGNKLTFNGVRRLLLLTNRLQVLDIGSARARPPSCLHNWHTSRAPPNSPQHHNLHADDPAFFFLHYSQRLQLRWVHAPTPAPSRNIFRARPSVQMGRLLPNAKPPPRAPNPHRHPDKILRPLAKPPHRVPRSLLRARTYLIQRRC</sequence>
<comment type="caution">
    <text evidence="2">The sequence shown here is derived from an EMBL/GenBank/DDBJ whole genome shotgun (WGS) entry which is preliminary data.</text>
</comment>
<protein>
    <recommendedName>
        <fullName evidence="4">F-box domain-containing protein</fullName>
    </recommendedName>
</protein>
<dbReference type="InterPro" id="IPR032675">
    <property type="entry name" value="LRR_dom_sf"/>
</dbReference>
<proteinExistence type="predicted"/>
<dbReference type="SUPFAM" id="SSF81383">
    <property type="entry name" value="F-box domain"/>
    <property type="match status" value="1"/>
</dbReference>
<keyword evidence="3" id="KW-1185">Reference proteome</keyword>
<name>A0A8H4RIM3_9HELO</name>
<evidence type="ECO:0000313" key="2">
    <source>
        <dbReference type="EMBL" id="KAF4629590.1"/>
    </source>
</evidence>
<dbReference type="OrthoDB" id="5213490at2759"/>
<reference evidence="2 3" key="1">
    <citation type="submission" date="2020-03" db="EMBL/GenBank/DDBJ databases">
        <title>Draft Genome Sequence of Cudoniella acicularis.</title>
        <authorList>
            <person name="Buettner E."/>
            <person name="Kellner H."/>
        </authorList>
    </citation>
    <scope>NUCLEOTIDE SEQUENCE [LARGE SCALE GENOMIC DNA]</scope>
    <source>
        <strain evidence="2 3">DSM 108380</strain>
    </source>
</reference>
<gene>
    <name evidence="2" type="ORF">G7Y89_g8555</name>
</gene>
<dbReference type="SUPFAM" id="SSF52047">
    <property type="entry name" value="RNI-like"/>
    <property type="match status" value="1"/>
</dbReference>
<dbReference type="AlphaFoldDB" id="A0A8H4RIM3"/>